<comment type="caution">
    <text evidence="1">The sequence shown here is derived from an EMBL/GenBank/DDBJ whole genome shotgun (WGS) entry which is preliminary data.</text>
</comment>
<gene>
    <name evidence="1" type="ORF">DPMN_091546</name>
</gene>
<organism evidence="1 2">
    <name type="scientific">Dreissena polymorpha</name>
    <name type="common">Zebra mussel</name>
    <name type="synonym">Mytilus polymorpha</name>
    <dbReference type="NCBI Taxonomy" id="45954"/>
    <lineage>
        <taxon>Eukaryota</taxon>
        <taxon>Metazoa</taxon>
        <taxon>Spiralia</taxon>
        <taxon>Lophotrochozoa</taxon>
        <taxon>Mollusca</taxon>
        <taxon>Bivalvia</taxon>
        <taxon>Autobranchia</taxon>
        <taxon>Heteroconchia</taxon>
        <taxon>Euheterodonta</taxon>
        <taxon>Imparidentia</taxon>
        <taxon>Neoheterodontei</taxon>
        <taxon>Myida</taxon>
        <taxon>Dreissenoidea</taxon>
        <taxon>Dreissenidae</taxon>
        <taxon>Dreissena</taxon>
    </lineage>
</organism>
<reference evidence="1" key="2">
    <citation type="submission" date="2020-11" db="EMBL/GenBank/DDBJ databases">
        <authorList>
            <person name="McCartney M.A."/>
            <person name="Auch B."/>
            <person name="Kono T."/>
            <person name="Mallez S."/>
            <person name="Becker A."/>
            <person name="Gohl D.M."/>
            <person name="Silverstein K.A.T."/>
            <person name="Koren S."/>
            <person name="Bechman K.B."/>
            <person name="Herman A."/>
            <person name="Abrahante J.E."/>
            <person name="Garbe J."/>
        </authorList>
    </citation>
    <scope>NUCLEOTIDE SEQUENCE</scope>
    <source>
        <strain evidence="1">Duluth1</strain>
        <tissue evidence="1">Whole animal</tissue>
    </source>
</reference>
<dbReference type="AlphaFoldDB" id="A0A9D4R0T7"/>
<proteinExistence type="predicted"/>
<dbReference type="Proteomes" id="UP000828390">
    <property type="component" value="Unassembled WGS sequence"/>
</dbReference>
<dbReference type="EMBL" id="JAIWYP010000003">
    <property type="protein sequence ID" value="KAH3849150.1"/>
    <property type="molecule type" value="Genomic_DNA"/>
</dbReference>
<keyword evidence="2" id="KW-1185">Reference proteome</keyword>
<protein>
    <submittedName>
        <fullName evidence="1">Uncharacterized protein</fullName>
    </submittedName>
</protein>
<sequence length="90" mass="9586">MVEYSHHDGIEEPYLYGHASCAGSQAVSQLTEGCLCFTDAGFDICIRSSMVFKNAADIAEAAALVQCLALDCNGCVLEYVGLEHLVLPSV</sequence>
<reference evidence="1" key="1">
    <citation type="journal article" date="2019" name="bioRxiv">
        <title>The Genome of the Zebra Mussel, Dreissena polymorpha: A Resource for Invasive Species Research.</title>
        <authorList>
            <person name="McCartney M.A."/>
            <person name="Auch B."/>
            <person name="Kono T."/>
            <person name="Mallez S."/>
            <person name="Zhang Y."/>
            <person name="Obille A."/>
            <person name="Becker A."/>
            <person name="Abrahante J.E."/>
            <person name="Garbe J."/>
            <person name="Badalamenti J.P."/>
            <person name="Herman A."/>
            <person name="Mangelson H."/>
            <person name="Liachko I."/>
            <person name="Sullivan S."/>
            <person name="Sone E.D."/>
            <person name="Koren S."/>
            <person name="Silverstein K.A.T."/>
            <person name="Beckman K.B."/>
            <person name="Gohl D.M."/>
        </authorList>
    </citation>
    <scope>NUCLEOTIDE SEQUENCE</scope>
    <source>
        <strain evidence="1">Duluth1</strain>
        <tissue evidence="1">Whole animal</tissue>
    </source>
</reference>
<evidence type="ECO:0000313" key="2">
    <source>
        <dbReference type="Proteomes" id="UP000828390"/>
    </source>
</evidence>
<accession>A0A9D4R0T7</accession>
<name>A0A9D4R0T7_DREPO</name>
<evidence type="ECO:0000313" key="1">
    <source>
        <dbReference type="EMBL" id="KAH3849150.1"/>
    </source>
</evidence>